<organism evidence="2 3">
    <name type="scientific">Parathielavia appendiculata</name>
    <dbReference type="NCBI Taxonomy" id="2587402"/>
    <lineage>
        <taxon>Eukaryota</taxon>
        <taxon>Fungi</taxon>
        <taxon>Dikarya</taxon>
        <taxon>Ascomycota</taxon>
        <taxon>Pezizomycotina</taxon>
        <taxon>Sordariomycetes</taxon>
        <taxon>Sordariomycetidae</taxon>
        <taxon>Sordariales</taxon>
        <taxon>Chaetomiaceae</taxon>
        <taxon>Parathielavia</taxon>
    </lineage>
</organism>
<dbReference type="GeneID" id="87823782"/>
<feature type="region of interest" description="Disordered" evidence="1">
    <location>
        <begin position="54"/>
        <end position="77"/>
    </location>
</feature>
<comment type="caution">
    <text evidence="2">The sequence shown here is derived from an EMBL/GenBank/DDBJ whole genome shotgun (WGS) entry which is preliminary data.</text>
</comment>
<dbReference type="EMBL" id="MU853262">
    <property type="protein sequence ID" value="KAK4118656.1"/>
    <property type="molecule type" value="Genomic_DNA"/>
</dbReference>
<sequence>MASKFPRALIARMQRVRGLVPGAYITKIPRQLIPPHVQAPALAPAFFSTKPHPDPTAPLPAAAMQNTEARSRPRDEPEFTRRLVASPLGDAHTIKDALDLYKLNDWGFVLFPCTYRSQEKWDKFAALARGHARDCFEKAGLMDAYACMRWTVFEDRPRSTALTWSRRAAGSSTGWNGGRAAGSSVCSRHTLLTRRGTVASCTSTRRAWRA</sequence>
<dbReference type="RefSeq" id="XP_062642429.1">
    <property type="nucleotide sequence ID" value="XM_062787012.1"/>
</dbReference>
<proteinExistence type="predicted"/>
<evidence type="ECO:0000313" key="2">
    <source>
        <dbReference type="EMBL" id="KAK4118656.1"/>
    </source>
</evidence>
<gene>
    <name evidence="2" type="ORF">N657DRAFT_367444</name>
</gene>
<dbReference type="AlphaFoldDB" id="A0AAN6YYC6"/>
<protein>
    <submittedName>
        <fullName evidence="2">Uncharacterized protein</fullName>
    </submittedName>
</protein>
<dbReference type="Proteomes" id="UP001302602">
    <property type="component" value="Unassembled WGS sequence"/>
</dbReference>
<name>A0AAN6YYC6_9PEZI</name>
<keyword evidence="3" id="KW-1185">Reference proteome</keyword>
<reference evidence="2" key="1">
    <citation type="journal article" date="2023" name="Mol. Phylogenet. Evol.">
        <title>Genome-scale phylogeny and comparative genomics of the fungal order Sordariales.</title>
        <authorList>
            <person name="Hensen N."/>
            <person name="Bonometti L."/>
            <person name="Westerberg I."/>
            <person name="Brannstrom I.O."/>
            <person name="Guillou S."/>
            <person name="Cros-Aarteil S."/>
            <person name="Calhoun S."/>
            <person name="Haridas S."/>
            <person name="Kuo A."/>
            <person name="Mondo S."/>
            <person name="Pangilinan J."/>
            <person name="Riley R."/>
            <person name="LaButti K."/>
            <person name="Andreopoulos B."/>
            <person name="Lipzen A."/>
            <person name="Chen C."/>
            <person name="Yan M."/>
            <person name="Daum C."/>
            <person name="Ng V."/>
            <person name="Clum A."/>
            <person name="Steindorff A."/>
            <person name="Ohm R.A."/>
            <person name="Martin F."/>
            <person name="Silar P."/>
            <person name="Natvig D.O."/>
            <person name="Lalanne C."/>
            <person name="Gautier V."/>
            <person name="Ament-Velasquez S.L."/>
            <person name="Kruys A."/>
            <person name="Hutchinson M.I."/>
            <person name="Powell A.J."/>
            <person name="Barry K."/>
            <person name="Miller A.N."/>
            <person name="Grigoriev I.V."/>
            <person name="Debuchy R."/>
            <person name="Gladieux P."/>
            <person name="Hiltunen Thoren M."/>
            <person name="Johannesson H."/>
        </authorList>
    </citation>
    <scope>NUCLEOTIDE SEQUENCE</scope>
    <source>
        <strain evidence="2">CBS 731.68</strain>
    </source>
</reference>
<reference evidence="2" key="2">
    <citation type="submission" date="2023-05" db="EMBL/GenBank/DDBJ databases">
        <authorList>
            <consortium name="Lawrence Berkeley National Laboratory"/>
            <person name="Steindorff A."/>
            <person name="Hensen N."/>
            <person name="Bonometti L."/>
            <person name="Westerberg I."/>
            <person name="Brannstrom I.O."/>
            <person name="Guillou S."/>
            <person name="Cros-Aarteil S."/>
            <person name="Calhoun S."/>
            <person name="Haridas S."/>
            <person name="Kuo A."/>
            <person name="Mondo S."/>
            <person name="Pangilinan J."/>
            <person name="Riley R."/>
            <person name="Labutti K."/>
            <person name="Andreopoulos B."/>
            <person name="Lipzen A."/>
            <person name="Chen C."/>
            <person name="Yanf M."/>
            <person name="Daum C."/>
            <person name="Ng V."/>
            <person name="Clum A."/>
            <person name="Ohm R."/>
            <person name="Martin F."/>
            <person name="Silar P."/>
            <person name="Natvig D."/>
            <person name="Lalanne C."/>
            <person name="Gautier V."/>
            <person name="Ament-Velasquez S.L."/>
            <person name="Kruys A."/>
            <person name="Hutchinson M.I."/>
            <person name="Powell A.J."/>
            <person name="Barry K."/>
            <person name="Miller A.N."/>
            <person name="Grigoriev I.V."/>
            <person name="Debuchy R."/>
            <person name="Gladieux P."/>
            <person name="Thoren M.H."/>
            <person name="Johannesson H."/>
        </authorList>
    </citation>
    <scope>NUCLEOTIDE SEQUENCE</scope>
    <source>
        <strain evidence="2">CBS 731.68</strain>
    </source>
</reference>
<accession>A0AAN6YYC6</accession>
<evidence type="ECO:0000313" key="3">
    <source>
        <dbReference type="Proteomes" id="UP001302602"/>
    </source>
</evidence>
<evidence type="ECO:0000256" key="1">
    <source>
        <dbReference type="SAM" id="MobiDB-lite"/>
    </source>
</evidence>